<protein>
    <submittedName>
        <fullName evidence="2">Uncharacterized protein</fullName>
    </submittedName>
</protein>
<name>Q6YTV6_ORYSJ</name>
<dbReference type="AlphaFoldDB" id="Q6YTV6"/>
<proteinExistence type="predicted"/>
<accession>Q6YTV6</accession>
<dbReference type="Proteomes" id="UP000000763">
    <property type="component" value="Chromosome 7"/>
</dbReference>
<feature type="compositionally biased region" description="Low complexity" evidence="1">
    <location>
        <begin position="12"/>
        <end position="26"/>
    </location>
</feature>
<evidence type="ECO:0000256" key="1">
    <source>
        <dbReference type="SAM" id="MobiDB-lite"/>
    </source>
</evidence>
<gene>
    <name evidence="2" type="primary">OJ1121_A05.4</name>
</gene>
<reference evidence="3" key="1">
    <citation type="journal article" date="2005" name="Nature">
        <title>The map-based sequence of the rice genome.</title>
        <authorList>
            <consortium name="International rice genome sequencing project (IRGSP)"/>
            <person name="Matsumoto T."/>
            <person name="Wu J."/>
            <person name="Kanamori H."/>
            <person name="Katayose Y."/>
            <person name="Fujisawa M."/>
            <person name="Namiki N."/>
            <person name="Mizuno H."/>
            <person name="Yamamoto K."/>
            <person name="Antonio B.A."/>
            <person name="Baba T."/>
            <person name="Sakata K."/>
            <person name="Nagamura Y."/>
            <person name="Aoki H."/>
            <person name="Arikawa K."/>
            <person name="Arita K."/>
            <person name="Bito T."/>
            <person name="Chiden Y."/>
            <person name="Fujitsuka N."/>
            <person name="Fukunaka R."/>
            <person name="Hamada M."/>
            <person name="Harada C."/>
            <person name="Hayashi A."/>
            <person name="Hijishita S."/>
            <person name="Honda M."/>
            <person name="Hosokawa S."/>
            <person name="Ichikawa Y."/>
            <person name="Idonuma A."/>
            <person name="Iijima M."/>
            <person name="Ikeda M."/>
            <person name="Ikeno M."/>
            <person name="Ito K."/>
            <person name="Ito S."/>
            <person name="Ito T."/>
            <person name="Ito Y."/>
            <person name="Ito Y."/>
            <person name="Iwabuchi A."/>
            <person name="Kamiya K."/>
            <person name="Karasawa W."/>
            <person name="Kurita K."/>
            <person name="Katagiri S."/>
            <person name="Kikuta A."/>
            <person name="Kobayashi H."/>
            <person name="Kobayashi N."/>
            <person name="Machita K."/>
            <person name="Maehara T."/>
            <person name="Masukawa M."/>
            <person name="Mizubayashi T."/>
            <person name="Mukai Y."/>
            <person name="Nagasaki H."/>
            <person name="Nagata Y."/>
            <person name="Naito S."/>
            <person name="Nakashima M."/>
            <person name="Nakama Y."/>
            <person name="Nakamichi Y."/>
            <person name="Nakamura M."/>
            <person name="Meguro A."/>
            <person name="Negishi M."/>
            <person name="Ohta I."/>
            <person name="Ohta T."/>
            <person name="Okamoto M."/>
            <person name="Ono N."/>
            <person name="Saji S."/>
            <person name="Sakaguchi M."/>
            <person name="Sakai K."/>
            <person name="Shibata M."/>
            <person name="Shimokawa T."/>
            <person name="Song J."/>
            <person name="Takazaki Y."/>
            <person name="Terasawa K."/>
            <person name="Tsugane M."/>
            <person name="Tsuji K."/>
            <person name="Ueda S."/>
            <person name="Waki K."/>
            <person name="Yamagata H."/>
            <person name="Yamamoto M."/>
            <person name="Yamamoto S."/>
            <person name="Yamane H."/>
            <person name="Yoshiki S."/>
            <person name="Yoshihara R."/>
            <person name="Yukawa K."/>
            <person name="Zhong H."/>
            <person name="Yano M."/>
            <person name="Yuan Q."/>
            <person name="Ouyang S."/>
            <person name="Liu J."/>
            <person name="Jones K.M."/>
            <person name="Gansberger K."/>
            <person name="Moffat K."/>
            <person name="Hill J."/>
            <person name="Bera J."/>
            <person name="Fadrosh D."/>
            <person name="Jin S."/>
            <person name="Johri S."/>
            <person name="Kim M."/>
            <person name="Overton L."/>
            <person name="Reardon M."/>
            <person name="Tsitrin T."/>
            <person name="Vuong H."/>
            <person name="Weaver B."/>
            <person name="Ciecko A."/>
            <person name="Tallon L."/>
            <person name="Jackson J."/>
            <person name="Pai G."/>
            <person name="Aken S.V."/>
            <person name="Utterback T."/>
            <person name="Reidmuller S."/>
            <person name="Feldblyum T."/>
            <person name="Hsiao J."/>
            <person name="Zismann V."/>
            <person name="Iobst S."/>
            <person name="de Vazeille A.R."/>
            <person name="Buell C.R."/>
            <person name="Ying K."/>
            <person name="Li Y."/>
            <person name="Lu T."/>
            <person name="Huang Y."/>
            <person name="Zhao Q."/>
            <person name="Feng Q."/>
            <person name="Zhang L."/>
            <person name="Zhu J."/>
            <person name="Weng Q."/>
            <person name="Mu J."/>
            <person name="Lu Y."/>
            <person name="Fan D."/>
            <person name="Liu Y."/>
            <person name="Guan J."/>
            <person name="Zhang Y."/>
            <person name="Yu S."/>
            <person name="Liu X."/>
            <person name="Zhang Y."/>
            <person name="Hong G."/>
            <person name="Han B."/>
            <person name="Choisne N."/>
            <person name="Demange N."/>
            <person name="Orjeda G."/>
            <person name="Samain S."/>
            <person name="Cattolico L."/>
            <person name="Pelletier E."/>
            <person name="Couloux A."/>
            <person name="Segurens B."/>
            <person name="Wincker P."/>
            <person name="D'Hont A."/>
            <person name="Scarpelli C."/>
            <person name="Weissenbach J."/>
            <person name="Salanoubat M."/>
            <person name="Quetier F."/>
            <person name="Yu Y."/>
            <person name="Kim H.R."/>
            <person name="Rambo T."/>
            <person name="Currie J."/>
            <person name="Collura K."/>
            <person name="Luo M."/>
            <person name="Yang T."/>
            <person name="Ammiraju J.S.S."/>
            <person name="Engler F."/>
            <person name="Soderlund C."/>
            <person name="Wing R.A."/>
            <person name="Palmer L.E."/>
            <person name="de la Bastide M."/>
            <person name="Spiegel L."/>
            <person name="Nascimento L."/>
            <person name="Zutavern T."/>
            <person name="O'Shaughnessy A."/>
            <person name="Dike S."/>
            <person name="Dedhia N."/>
            <person name="Preston R."/>
            <person name="Balija V."/>
            <person name="McCombie W.R."/>
            <person name="Chow T."/>
            <person name="Chen H."/>
            <person name="Chung M."/>
            <person name="Chen C."/>
            <person name="Shaw J."/>
            <person name="Wu H."/>
            <person name="Hsiao K."/>
            <person name="Chao Y."/>
            <person name="Chu M."/>
            <person name="Cheng C."/>
            <person name="Hour A."/>
            <person name="Lee P."/>
            <person name="Lin S."/>
            <person name="Lin Y."/>
            <person name="Liou J."/>
            <person name="Liu S."/>
            <person name="Hsing Y."/>
            <person name="Raghuvanshi S."/>
            <person name="Mohanty A."/>
            <person name="Bharti A.K."/>
            <person name="Gaur A."/>
            <person name="Gupta V."/>
            <person name="Kumar D."/>
            <person name="Ravi V."/>
            <person name="Vij S."/>
            <person name="Kapur A."/>
            <person name="Khurana P."/>
            <person name="Khurana P."/>
            <person name="Khurana J.P."/>
            <person name="Tyagi A.K."/>
            <person name="Gaikwad K."/>
            <person name="Singh A."/>
            <person name="Dalal V."/>
            <person name="Srivastava S."/>
            <person name="Dixit A."/>
            <person name="Pal A.K."/>
            <person name="Ghazi I.A."/>
            <person name="Yadav M."/>
            <person name="Pandit A."/>
            <person name="Bhargava A."/>
            <person name="Sureshbabu K."/>
            <person name="Batra K."/>
            <person name="Sharma T.R."/>
            <person name="Mohapatra T."/>
            <person name="Singh N.K."/>
            <person name="Messing J."/>
            <person name="Nelson A.B."/>
            <person name="Fuks G."/>
            <person name="Kavchok S."/>
            <person name="Keizer G."/>
            <person name="Linton E."/>
            <person name="Llaca V."/>
            <person name="Song R."/>
            <person name="Tanyolac B."/>
            <person name="Young S."/>
            <person name="Ho-Il K."/>
            <person name="Hahn J.H."/>
            <person name="Sangsakoo G."/>
            <person name="Vanavichit A."/>
            <person name="de Mattos Luiz.A.T."/>
            <person name="Zimmer P.D."/>
            <person name="Malone G."/>
            <person name="Dellagostin O."/>
            <person name="de Oliveira A.C."/>
            <person name="Bevan M."/>
            <person name="Bancroft I."/>
            <person name="Minx P."/>
            <person name="Cordum H."/>
            <person name="Wilson R."/>
            <person name="Cheng Z."/>
            <person name="Jin W."/>
            <person name="Jiang J."/>
            <person name="Leong S.A."/>
            <person name="Iwama H."/>
            <person name="Gojobori T."/>
            <person name="Itoh T."/>
            <person name="Niimura Y."/>
            <person name="Fujii Y."/>
            <person name="Habara T."/>
            <person name="Sakai H."/>
            <person name="Sato Y."/>
            <person name="Wilson G."/>
            <person name="Kumar K."/>
            <person name="McCouch S."/>
            <person name="Juretic N."/>
            <person name="Hoen D."/>
            <person name="Wright S."/>
            <person name="Bruskiewich R."/>
            <person name="Bureau T."/>
            <person name="Miyao A."/>
            <person name="Hirochika H."/>
            <person name="Nishikawa T."/>
            <person name="Kadowaki K."/>
            <person name="Sugiura M."/>
            <person name="Burr B."/>
            <person name="Sasaki T."/>
        </authorList>
    </citation>
    <scope>NUCLEOTIDE SEQUENCE [LARGE SCALE GENOMIC DNA]</scope>
    <source>
        <strain evidence="3">cv. Nipponbare</strain>
    </source>
</reference>
<evidence type="ECO:0000313" key="2">
    <source>
        <dbReference type="EMBL" id="BAC84661.1"/>
    </source>
</evidence>
<evidence type="ECO:0000313" key="3">
    <source>
        <dbReference type="Proteomes" id="UP000000763"/>
    </source>
</evidence>
<reference evidence="3" key="2">
    <citation type="journal article" date="2008" name="Nucleic Acids Res.">
        <title>The rice annotation project database (RAP-DB): 2008 update.</title>
        <authorList>
            <consortium name="The rice annotation project (RAP)"/>
        </authorList>
    </citation>
    <scope>GENOME REANNOTATION</scope>
    <source>
        <strain evidence="3">cv. Nipponbare</strain>
    </source>
</reference>
<dbReference type="EMBL" id="AP005908">
    <property type="protein sequence ID" value="BAC84661.1"/>
    <property type="molecule type" value="Genomic_DNA"/>
</dbReference>
<organism evidence="2 3">
    <name type="scientific">Oryza sativa subsp. japonica</name>
    <name type="common">Rice</name>
    <dbReference type="NCBI Taxonomy" id="39947"/>
    <lineage>
        <taxon>Eukaryota</taxon>
        <taxon>Viridiplantae</taxon>
        <taxon>Streptophyta</taxon>
        <taxon>Embryophyta</taxon>
        <taxon>Tracheophyta</taxon>
        <taxon>Spermatophyta</taxon>
        <taxon>Magnoliopsida</taxon>
        <taxon>Liliopsida</taxon>
        <taxon>Poales</taxon>
        <taxon>Poaceae</taxon>
        <taxon>BOP clade</taxon>
        <taxon>Oryzoideae</taxon>
        <taxon>Oryzeae</taxon>
        <taxon>Oryzinae</taxon>
        <taxon>Oryza</taxon>
        <taxon>Oryza sativa</taxon>
    </lineage>
</organism>
<feature type="region of interest" description="Disordered" evidence="1">
    <location>
        <begin position="1"/>
        <end position="30"/>
    </location>
</feature>
<sequence length="61" mass="6250">MAAVAPRARLVADAPTTGGPAGYPAGSEGPPAYCRSGIGVRNYRRLVVVGVKRVDSTPVLQ</sequence>